<accession>A0A0F6QF77</accession>
<proteinExistence type="predicted"/>
<name>A0A0F6QF77_AERSS</name>
<organism evidence="1">
    <name type="scientific">Aeromonas salmonicida subsp. salmonicida</name>
    <dbReference type="NCBI Taxonomy" id="29491"/>
    <lineage>
        <taxon>Bacteria</taxon>
        <taxon>Pseudomonadati</taxon>
        <taxon>Pseudomonadota</taxon>
        <taxon>Gammaproteobacteria</taxon>
        <taxon>Aeromonadales</taxon>
        <taxon>Aeromonadaceae</taxon>
        <taxon>Aeromonas</taxon>
    </lineage>
</organism>
<dbReference type="EMBL" id="KP861348">
    <property type="protein sequence ID" value="AKD43443.1"/>
    <property type="molecule type" value="Genomic_DNA"/>
</dbReference>
<dbReference type="EMBL" id="MW218448">
    <property type="protein sequence ID" value="QWY91772.1"/>
    <property type="molecule type" value="Genomic_DNA"/>
</dbReference>
<reference evidence="1" key="1">
    <citation type="submission" date="2015-02" db="EMBL/GenBank/DDBJ databases">
        <title>AsaGEI2b: a new variant of a genomic island revealed by the draft genome sequence of the Aeromonas salmonicida subsp. salmonicida JF3224 strain isolated from a wild fish in Switzerland.</title>
        <authorList>
            <person name="Emond-Rheault J.-G."/>
            <person name="Vincent A.T."/>
            <person name="Trudel M.V."/>
            <person name="Frey J."/>
            <person name="Frenette M."/>
            <person name="Charette S.J."/>
        </authorList>
    </citation>
    <scope>NUCLEOTIDE SEQUENCE</scope>
    <source>
        <strain evidence="1">JF3224</strain>
    </source>
</reference>
<sequence length="105" mass="11160">MCNCQSYNMGGGEVPEVVLQPQDAALTGGRDSVCVDACIADAIAHLWKCGLPTLNSCCGHSKELPSVVVPESGDPQAYLAALGAFDGRQWVVLRWELVTHKSMAN</sequence>
<protein>
    <submittedName>
        <fullName evidence="1">Uncharacterized protein</fullName>
    </submittedName>
</protein>
<dbReference type="AlphaFoldDB" id="A0A0F6QF77"/>
<evidence type="ECO:0000313" key="2">
    <source>
        <dbReference type="EMBL" id="QWY91772.1"/>
    </source>
</evidence>
<evidence type="ECO:0000313" key="1">
    <source>
        <dbReference type="EMBL" id="AKD43443.1"/>
    </source>
</evidence>
<reference evidence="2" key="2">
    <citation type="journal article" date="2021" name="FEMS Microbiol. Lett.">
        <title>AsaGEI2d: a new variant of a genomic island identified in a group of Aeromonas salmonicida subsp. salmonicida isolated from France, which bears the pAsa7 plasmid.</title>
        <authorList>
            <person name="Vincent A.T."/>
            <person name="Intertaglia L."/>
            <person name="Loyer V."/>
            <person name="Paquet V.E."/>
            <person name="Adouane E."/>
            <person name="Martin P."/>
            <person name="Berard C."/>
            <person name="Lami R."/>
            <person name="Charette S.J."/>
        </authorList>
    </citation>
    <scope>NUCLEOTIDE SEQUENCE</scope>
    <source>
        <strain evidence="2">BBCC2887</strain>
    </source>
</reference>